<gene>
    <name evidence="2" type="primary">yyaP_1</name>
    <name evidence="2" type="ORF">NCTC5386_00714</name>
</gene>
<feature type="domain" description="Bacterial bifunctional deaminase-reductase C-terminal" evidence="1">
    <location>
        <begin position="4"/>
        <end position="179"/>
    </location>
</feature>
<organism evidence="2 3">
    <name type="scientific">Streptococcus pseudoporcinus</name>
    <dbReference type="NCBI Taxonomy" id="361101"/>
    <lineage>
        <taxon>Bacteria</taxon>
        <taxon>Bacillati</taxon>
        <taxon>Bacillota</taxon>
        <taxon>Bacilli</taxon>
        <taxon>Lactobacillales</taxon>
        <taxon>Streptococcaceae</taxon>
        <taxon>Streptococcus</taxon>
    </lineage>
</organism>
<dbReference type="Pfam" id="PF01872">
    <property type="entry name" value="RibD_C"/>
    <property type="match status" value="1"/>
</dbReference>
<accession>A0A4V6L086</accession>
<dbReference type="RefSeq" id="WP_077322215.1">
    <property type="nucleotide sequence ID" value="NZ_CABEHT010000001.1"/>
</dbReference>
<dbReference type="Proteomes" id="UP000394068">
    <property type="component" value="Unassembled WGS sequence"/>
</dbReference>
<dbReference type="GO" id="GO:0009231">
    <property type="term" value="P:riboflavin biosynthetic process"/>
    <property type="evidence" value="ECO:0007669"/>
    <property type="project" value="InterPro"/>
</dbReference>
<dbReference type="PANTHER" id="PTHR38011">
    <property type="entry name" value="DIHYDROFOLATE REDUCTASE FAMILY PROTEIN (AFU_ORTHOLOGUE AFUA_8G06820)"/>
    <property type="match status" value="1"/>
</dbReference>
<dbReference type="InterPro" id="IPR050765">
    <property type="entry name" value="Riboflavin_Biosynth_HTPR"/>
</dbReference>
<sequence>MRDINIFLHMSLDGIVEGPKGAMDIGFVAYNQELEAFAEKTLSSVDTILWGRATYDMMYAYWPNRLTDPAATDYERRHAKWITDVEKVVASSTLESVDWNNSTLIKNNLTKSIEELKIRDGQDILVLGSPRLARFLLAEKIVDKVTLTLSPTLVGNGLRLFENISSDLELISSETFTSGAMGLEYKVIN</sequence>
<dbReference type="Gene3D" id="3.40.430.10">
    <property type="entry name" value="Dihydrofolate Reductase, subunit A"/>
    <property type="match status" value="1"/>
</dbReference>
<dbReference type="InterPro" id="IPR024072">
    <property type="entry name" value="DHFR-like_dom_sf"/>
</dbReference>
<proteinExistence type="predicted"/>
<protein>
    <submittedName>
        <fullName evidence="2">Riboflavin biosynthesis protein RibD C-terminal domain protein</fullName>
    </submittedName>
</protein>
<dbReference type="SUPFAM" id="SSF53597">
    <property type="entry name" value="Dihydrofolate reductase-like"/>
    <property type="match status" value="1"/>
</dbReference>
<dbReference type="InterPro" id="IPR002734">
    <property type="entry name" value="RibDG_C"/>
</dbReference>
<dbReference type="AlphaFoldDB" id="A0A4V6L086"/>
<evidence type="ECO:0000259" key="1">
    <source>
        <dbReference type="Pfam" id="PF01872"/>
    </source>
</evidence>
<dbReference type="PANTHER" id="PTHR38011:SF11">
    <property type="entry name" value="2,5-DIAMINO-6-RIBOSYLAMINO-4(3H)-PYRIMIDINONE 5'-PHOSPHATE REDUCTASE"/>
    <property type="match status" value="1"/>
</dbReference>
<evidence type="ECO:0000313" key="2">
    <source>
        <dbReference type="EMBL" id="VTS12877.1"/>
    </source>
</evidence>
<dbReference type="GO" id="GO:0008703">
    <property type="term" value="F:5-amino-6-(5-phosphoribosylamino)uracil reductase activity"/>
    <property type="evidence" value="ECO:0007669"/>
    <property type="project" value="InterPro"/>
</dbReference>
<name>A0A4V6L086_9STRE</name>
<evidence type="ECO:0000313" key="3">
    <source>
        <dbReference type="Proteomes" id="UP000394068"/>
    </source>
</evidence>
<reference evidence="2 3" key="1">
    <citation type="submission" date="2019-05" db="EMBL/GenBank/DDBJ databases">
        <authorList>
            <consortium name="Pathogen Informatics"/>
        </authorList>
    </citation>
    <scope>NUCLEOTIDE SEQUENCE [LARGE SCALE GENOMIC DNA]</scope>
    <source>
        <strain evidence="2 3">NCTC5386</strain>
    </source>
</reference>
<dbReference type="EMBL" id="CABEHT010000001">
    <property type="protein sequence ID" value="VTS12877.1"/>
    <property type="molecule type" value="Genomic_DNA"/>
</dbReference>